<organism evidence="2">
    <name type="scientific">marine metagenome</name>
    <dbReference type="NCBI Taxonomy" id="408172"/>
    <lineage>
        <taxon>unclassified sequences</taxon>
        <taxon>metagenomes</taxon>
        <taxon>ecological metagenomes</taxon>
    </lineage>
</organism>
<name>A0A382KJI9_9ZZZZ</name>
<accession>A0A382KJI9</accession>
<evidence type="ECO:0000256" key="1">
    <source>
        <dbReference type="SAM" id="MobiDB-lite"/>
    </source>
</evidence>
<dbReference type="EMBL" id="UINC01081096">
    <property type="protein sequence ID" value="SVC24630.1"/>
    <property type="molecule type" value="Genomic_DNA"/>
</dbReference>
<protein>
    <submittedName>
        <fullName evidence="2">Uncharacterized protein</fullName>
    </submittedName>
</protein>
<feature type="region of interest" description="Disordered" evidence="1">
    <location>
        <begin position="151"/>
        <end position="185"/>
    </location>
</feature>
<dbReference type="AlphaFoldDB" id="A0A382KJI9"/>
<gene>
    <name evidence="2" type="ORF">METZ01_LOCUS277484</name>
</gene>
<reference evidence="2" key="1">
    <citation type="submission" date="2018-05" db="EMBL/GenBank/DDBJ databases">
        <authorList>
            <person name="Lanie J.A."/>
            <person name="Ng W.-L."/>
            <person name="Kazmierczak K.M."/>
            <person name="Andrzejewski T.M."/>
            <person name="Davidsen T.M."/>
            <person name="Wayne K.J."/>
            <person name="Tettelin H."/>
            <person name="Glass J.I."/>
            <person name="Rusch D."/>
            <person name="Podicherti R."/>
            <person name="Tsui H.-C.T."/>
            <person name="Winkler M.E."/>
        </authorList>
    </citation>
    <scope>NUCLEOTIDE SEQUENCE</scope>
</reference>
<proteinExistence type="predicted"/>
<sequence length="215" mass="25527">MRCRVCGRIHETDAESERCATYEAVLEQIEQTWTSRHTAAAEFENLRQAQFRGTDRRRDSVLRSDRLYRMMRRRTTVNRRRARFPISEADILALWQTKWGSLSLELRRRFRARTETQQLSRFPRDLVAEAISNNKRLVDILRYVQHRYDGRGDDPRDFGGGSRVPRRPHPPSGSPGLEKDLPRTLDEYRFQRSRPKFLEISEDESPLSHRWQKTG</sequence>
<evidence type="ECO:0000313" key="2">
    <source>
        <dbReference type="EMBL" id="SVC24630.1"/>
    </source>
</evidence>